<dbReference type="OrthoDB" id="422005at2759"/>
<feature type="compositionally biased region" description="Basic and acidic residues" evidence="1">
    <location>
        <begin position="57"/>
        <end position="71"/>
    </location>
</feature>
<evidence type="ECO:0000313" key="4">
    <source>
        <dbReference type="Proteomes" id="UP000594638"/>
    </source>
</evidence>
<name>A0A8S0SVA4_OLEEU</name>
<dbReference type="InterPro" id="IPR002059">
    <property type="entry name" value="CSP_DNA-bd"/>
</dbReference>
<accession>A0A8S0SVA4</accession>
<dbReference type="InterPro" id="IPR012340">
    <property type="entry name" value="NA-bd_OB-fold"/>
</dbReference>
<feature type="region of interest" description="Disordered" evidence="1">
    <location>
        <begin position="43"/>
        <end position="77"/>
    </location>
</feature>
<reference evidence="3 4" key="1">
    <citation type="submission" date="2019-12" db="EMBL/GenBank/DDBJ databases">
        <authorList>
            <person name="Alioto T."/>
            <person name="Alioto T."/>
            <person name="Gomez Garrido J."/>
        </authorList>
    </citation>
    <scope>NUCLEOTIDE SEQUENCE [LARGE SCALE GENOMIC DNA]</scope>
</reference>
<dbReference type="Pfam" id="PF00313">
    <property type="entry name" value="CSD"/>
    <property type="match status" value="1"/>
</dbReference>
<feature type="domain" description="CSD" evidence="2">
    <location>
        <begin position="1"/>
        <end position="63"/>
    </location>
</feature>
<gene>
    <name evidence="3" type="ORF">OLEA9_D001132</name>
</gene>
<keyword evidence="4" id="KW-1185">Reference proteome</keyword>
<dbReference type="PROSITE" id="PS00352">
    <property type="entry name" value="CSD_1"/>
    <property type="match status" value="1"/>
</dbReference>
<evidence type="ECO:0000256" key="1">
    <source>
        <dbReference type="SAM" id="MobiDB-lite"/>
    </source>
</evidence>
<comment type="caution">
    <text evidence="3">The sequence shown here is derived from an EMBL/GenBank/DDBJ whole genome shotgun (WGS) entry which is preliminary data.</text>
</comment>
<dbReference type="PROSITE" id="PS51857">
    <property type="entry name" value="CSD_2"/>
    <property type="match status" value="1"/>
</dbReference>
<feature type="non-terminal residue" evidence="3">
    <location>
        <position position="136"/>
    </location>
</feature>
<dbReference type="EMBL" id="CACTIH010005543">
    <property type="protein sequence ID" value="CAA2997108.1"/>
    <property type="molecule type" value="Genomic_DNA"/>
</dbReference>
<dbReference type="AlphaFoldDB" id="A0A8S0SVA4"/>
<evidence type="ECO:0000313" key="3">
    <source>
        <dbReference type="EMBL" id="CAA2997108.1"/>
    </source>
</evidence>
<dbReference type="Proteomes" id="UP000594638">
    <property type="component" value="Unassembled WGS sequence"/>
</dbReference>
<proteinExistence type="predicted"/>
<dbReference type="Gene3D" id="2.40.50.140">
    <property type="entry name" value="Nucleic acid-binding proteins"/>
    <property type="match status" value="1"/>
</dbReference>
<dbReference type="GO" id="GO:0003676">
    <property type="term" value="F:nucleic acid binding"/>
    <property type="evidence" value="ECO:0007669"/>
    <property type="project" value="InterPro"/>
</dbReference>
<dbReference type="Gramene" id="OE9D001132T1">
    <property type="protein sequence ID" value="OE9D001132C1"/>
    <property type="gene ID" value="OE9D001132"/>
</dbReference>
<dbReference type="InterPro" id="IPR019844">
    <property type="entry name" value="CSD_CS"/>
</dbReference>
<sequence length="136" mass="14858">MVNSQKRFGFITPNGSSEDLFIHRSVIKIEGFRSLDNGENVDSKGNTISYGSSGGNEGDRVAGDGRGHRDGGGGVYGYNEGGESYEGNYYGVEATMEKDVVVAISNIEKWLKRKIYNDSGVKTTVKWFNNKKKGFG</sequence>
<protein>
    <submittedName>
        <fullName evidence="3">Glycine-rich 2-like</fullName>
    </submittedName>
</protein>
<dbReference type="SUPFAM" id="SSF50249">
    <property type="entry name" value="Nucleic acid-binding proteins"/>
    <property type="match status" value="1"/>
</dbReference>
<evidence type="ECO:0000259" key="2">
    <source>
        <dbReference type="PROSITE" id="PS51857"/>
    </source>
</evidence>
<organism evidence="3 4">
    <name type="scientific">Olea europaea subsp. europaea</name>
    <dbReference type="NCBI Taxonomy" id="158383"/>
    <lineage>
        <taxon>Eukaryota</taxon>
        <taxon>Viridiplantae</taxon>
        <taxon>Streptophyta</taxon>
        <taxon>Embryophyta</taxon>
        <taxon>Tracheophyta</taxon>
        <taxon>Spermatophyta</taxon>
        <taxon>Magnoliopsida</taxon>
        <taxon>eudicotyledons</taxon>
        <taxon>Gunneridae</taxon>
        <taxon>Pentapetalae</taxon>
        <taxon>asterids</taxon>
        <taxon>lamiids</taxon>
        <taxon>Lamiales</taxon>
        <taxon>Oleaceae</taxon>
        <taxon>Oleeae</taxon>
        <taxon>Olea</taxon>
    </lineage>
</organism>